<sequence length="206" mass="22763">MKSVILCVVLGVVATSARFSSQGGGWGEREWDRYPMGGHHGGEFDHYGGGHGGKFDHPEGGRGGPGPKPLPACQPAPCPESKDKCKLSAQENKKIVLDFYNQVFVRRNFSAVDTYYAPNIIQHNPYIGDGKKPFLDFITTSKPVPAQVFRPVAECDLVYLHVKTEDENKKPQVVVDIFRVECGKIVEHWDATQDIITNAGNPRPMI</sequence>
<evidence type="ECO:0000256" key="2">
    <source>
        <dbReference type="SAM" id="SignalP"/>
    </source>
</evidence>
<dbReference type="EMBL" id="CAJVCH010124361">
    <property type="protein sequence ID" value="CAG7725615.1"/>
    <property type="molecule type" value="Genomic_DNA"/>
</dbReference>
<keyword evidence="2" id="KW-0732">Signal</keyword>
<dbReference type="OrthoDB" id="197150at2759"/>
<feature type="chain" id="PRO_5035191211" description="SnoaL-like domain-containing protein" evidence="2">
    <location>
        <begin position="18"/>
        <end position="206"/>
    </location>
</feature>
<evidence type="ECO:0000256" key="1">
    <source>
        <dbReference type="SAM" id="MobiDB-lite"/>
    </source>
</evidence>
<feature type="domain" description="SnoaL-like" evidence="3">
    <location>
        <begin position="98"/>
        <end position="188"/>
    </location>
</feature>
<protein>
    <recommendedName>
        <fullName evidence="3">SnoaL-like domain-containing protein</fullName>
    </recommendedName>
</protein>
<reference evidence="4" key="1">
    <citation type="submission" date="2021-06" db="EMBL/GenBank/DDBJ databases">
        <authorList>
            <person name="Hodson N. C."/>
            <person name="Mongue J. A."/>
            <person name="Jaron S. K."/>
        </authorList>
    </citation>
    <scope>NUCLEOTIDE SEQUENCE</scope>
</reference>
<feature type="signal peptide" evidence="2">
    <location>
        <begin position="1"/>
        <end position="17"/>
    </location>
</feature>
<dbReference type="Pfam" id="PF12680">
    <property type="entry name" value="SnoaL_2"/>
    <property type="match status" value="1"/>
</dbReference>
<evidence type="ECO:0000313" key="5">
    <source>
        <dbReference type="Proteomes" id="UP000708208"/>
    </source>
</evidence>
<keyword evidence="5" id="KW-1185">Reference proteome</keyword>
<evidence type="ECO:0000259" key="3">
    <source>
        <dbReference type="Pfam" id="PF12680"/>
    </source>
</evidence>
<dbReference type="Proteomes" id="UP000708208">
    <property type="component" value="Unassembled WGS sequence"/>
</dbReference>
<name>A0A8J2P5W9_9HEXA</name>
<organism evidence="4 5">
    <name type="scientific">Allacma fusca</name>
    <dbReference type="NCBI Taxonomy" id="39272"/>
    <lineage>
        <taxon>Eukaryota</taxon>
        <taxon>Metazoa</taxon>
        <taxon>Ecdysozoa</taxon>
        <taxon>Arthropoda</taxon>
        <taxon>Hexapoda</taxon>
        <taxon>Collembola</taxon>
        <taxon>Symphypleona</taxon>
        <taxon>Sminthuridae</taxon>
        <taxon>Allacma</taxon>
    </lineage>
</organism>
<gene>
    <name evidence="4" type="ORF">AFUS01_LOCUS14565</name>
</gene>
<dbReference type="InterPro" id="IPR037401">
    <property type="entry name" value="SnoaL-like"/>
</dbReference>
<dbReference type="AlphaFoldDB" id="A0A8J2P5W9"/>
<feature type="region of interest" description="Disordered" evidence="1">
    <location>
        <begin position="42"/>
        <end position="68"/>
    </location>
</feature>
<proteinExistence type="predicted"/>
<feature type="compositionally biased region" description="Basic and acidic residues" evidence="1">
    <location>
        <begin position="42"/>
        <end position="60"/>
    </location>
</feature>
<evidence type="ECO:0000313" key="4">
    <source>
        <dbReference type="EMBL" id="CAG7725615.1"/>
    </source>
</evidence>
<comment type="caution">
    <text evidence="4">The sequence shown here is derived from an EMBL/GenBank/DDBJ whole genome shotgun (WGS) entry which is preliminary data.</text>
</comment>
<accession>A0A8J2P5W9</accession>